<feature type="transmembrane region" description="Helical" evidence="1">
    <location>
        <begin position="430"/>
        <end position="448"/>
    </location>
</feature>
<reference evidence="4 5" key="1">
    <citation type="submission" date="2015-01" db="EMBL/GenBank/DDBJ databases">
        <title>The Genome Sequence of Exophiala mesophila CBS40295.</title>
        <authorList>
            <consortium name="The Broad Institute Genomics Platform"/>
            <person name="Cuomo C."/>
            <person name="de Hoog S."/>
            <person name="Gorbushina A."/>
            <person name="Stielow B."/>
            <person name="Teixiera M."/>
            <person name="Abouelleil A."/>
            <person name="Chapman S.B."/>
            <person name="Priest M."/>
            <person name="Young S.K."/>
            <person name="Wortman J."/>
            <person name="Nusbaum C."/>
            <person name="Birren B."/>
        </authorList>
    </citation>
    <scope>NUCLEOTIDE SEQUENCE [LARGE SCALE GENOMIC DNA]</scope>
    <source>
        <strain evidence="4 5">CBS 40295</strain>
    </source>
</reference>
<dbReference type="VEuPathDB" id="FungiDB:PV10_04180"/>
<dbReference type="Pfam" id="PF01926">
    <property type="entry name" value="MMR_HSR1"/>
    <property type="match status" value="1"/>
</dbReference>
<evidence type="ECO:0000313" key="4">
    <source>
        <dbReference type="EMBL" id="KIV92924.1"/>
    </source>
</evidence>
<keyword evidence="1" id="KW-0472">Membrane</keyword>
<keyword evidence="5" id="KW-1185">Reference proteome</keyword>
<name>A0A0D1ZGH7_EXOME</name>
<dbReference type="InterPro" id="IPR006073">
    <property type="entry name" value="GTP-bd"/>
</dbReference>
<dbReference type="Pfam" id="PF01048">
    <property type="entry name" value="PNP_UDP_1"/>
    <property type="match status" value="1"/>
</dbReference>
<organism evidence="4 5">
    <name type="scientific">Exophiala mesophila</name>
    <name type="common">Black yeast-like fungus</name>
    <dbReference type="NCBI Taxonomy" id="212818"/>
    <lineage>
        <taxon>Eukaryota</taxon>
        <taxon>Fungi</taxon>
        <taxon>Dikarya</taxon>
        <taxon>Ascomycota</taxon>
        <taxon>Pezizomycotina</taxon>
        <taxon>Eurotiomycetes</taxon>
        <taxon>Chaetothyriomycetidae</taxon>
        <taxon>Chaetothyriales</taxon>
        <taxon>Herpotrichiellaceae</taxon>
        <taxon>Exophiala</taxon>
    </lineage>
</organism>
<dbReference type="PANTHER" id="PTHR46082">
    <property type="entry name" value="ATP/GTP-BINDING PROTEIN-RELATED"/>
    <property type="match status" value="1"/>
</dbReference>
<evidence type="ECO:0000259" key="3">
    <source>
        <dbReference type="Pfam" id="PF01926"/>
    </source>
</evidence>
<dbReference type="GeneID" id="27322025"/>
<feature type="domain" description="G" evidence="3">
    <location>
        <begin position="474"/>
        <end position="549"/>
    </location>
</feature>
<dbReference type="Gene3D" id="3.40.50.1580">
    <property type="entry name" value="Nucleoside phosphorylase domain"/>
    <property type="match status" value="1"/>
</dbReference>
<dbReference type="InterPro" id="IPR027417">
    <property type="entry name" value="P-loop_NTPase"/>
</dbReference>
<dbReference type="GO" id="GO:0009116">
    <property type="term" value="P:nucleoside metabolic process"/>
    <property type="evidence" value="ECO:0007669"/>
    <property type="project" value="InterPro"/>
</dbReference>
<dbReference type="HOGENOM" id="CLU_463093_0_0_1"/>
<dbReference type="SUPFAM" id="SSF52540">
    <property type="entry name" value="P-loop containing nucleoside triphosphate hydrolases"/>
    <property type="match status" value="1"/>
</dbReference>
<gene>
    <name evidence="4" type="ORF">PV10_04180</name>
</gene>
<dbReference type="CDD" id="cd00882">
    <property type="entry name" value="Ras_like_GTPase"/>
    <property type="match status" value="1"/>
</dbReference>
<dbReference type="AlphaFoldDB" id="A0A0D1ZGH7"/>
<keyword evidence="1" id="KW-1133">Transmembrane helix</keyword>
<evidence type="ECO:0000313" key="5">
    <source>
        <dbReference type="Proteomes" id="UP000054302"/>
    </source>
</evidence>
<dbReference type="STRING" id="212818.A0A0D1ZGH7"/>
<proteinExistence type="predicted"/>
<evidence type="ECO:0000259" key="2">
    <source>
        <dbReference type="Pfam" id="PF01048"/>
    </source>
</evidence>
<protein>
    <recommendedName>
        <fullName evidence="6">Nucleoside phosphorylase domain-containing protein</fullName>
    </recommendedName>
</protein>
<dbReference type="EMBL" id="KN847522">
    <property type="protein sequence ID" value="KIV92924.1"/>
    <property type="molecule type" value="Genomic_DNA"/>
</dbReference>
<dbReference type="Proteomes" id="UP000054302">
    <property type="component" value="Unassembled WGS sequence"/>
</dbReference>
<keyword evidence="1" id="KW-0812">Transmembrane</keyword>
<dbReference type="Gene3D" id="3.40.50.300">
    <property type="entry name" value="P-loop containing nucleotide triphosphate hydrolases"/>
    <property type="match status" value="1"/>
</dbReference>
<dbReference type="InterPro" id="IPR035994">
    <property type="entry name" value="Nucleoside_phosphorylase_sf"/>
</dbReference>
<evidence type="ECO:0000256" key="1">
    <source>
        <dbReference type="SAM" id="Phobius"/>
    </source>
</evidence>
<accession>A0A0D1ZGH7</accession>
<dbReference type="SUPFAM" id="SSF53167">
    <property type="entry name" value="Purine and uridine phosphorylases"/>
    <property type="match status" value="1"/>
</dbReference>
<dbReference type="InterPro" id="IPR053137">
    <property type="entry name" value="NLR-like"/>
</dbReference>
<dbReference type="GO" id="GO:0005525">
    <property type="term" value="F:GTP binding"/>
    <property type="evidence" value="ECO:0007669"/>
    <property type="project" value="InterPro"/>
</dbReference>
<dbReference type="PANTHER" id="PTHR46082:SF6">
    <property type="entry name" value="AAA+ ATPASE DOMAIN-CONTAINING PROTEIN-RELATED"/>
    <property type="match status" value="1"/>
</dbReference>
<dbReference type="InterPro" id="IPR000845">
    <property type="entry name" value="Nucleoside_phosphorylase_d"/>
</dbReference>
<sequence length="589" mass="64931">MTRSHRPRDRGAFEIAIICAIEVESNAVEGVFDEVWEGDNGFGKARGDYNTYTTGRIGLANVVLVYMPGMGKVESASVTAASLGSFPNIKLGLVVGICGAVPMPPNRRAIFLGDVIISTGVEQYDLGRRFRHGLRTKDTLDDKLGRSTREIRSFLKKLRGFQGGERLRMGTISNLTQLWQDKNFGSYTYPGADADVLFSPDVLHKHSDQDCECAEEKDAICDRAREMSCKELDCGEELQPVRQRSLLVGIDDEGVTPPPPMIHFGKIASGDQVILDAVFRDQSCRRTGVIAFEMEGAGAWDNFPTIIIKGVCDYADSHKNKSWQSYAAAVAAASMKAFMSQWASSDSYKLDMMSTTPAEEAHVSDFDIRRQSTALRGDAFPHKLFRPNSEYEDNEDPYNARAKSLELHGLPHRLSSLLWYLGHTSSAKSMFTMVLVLAVLAFVASIRMPKMSGSSKHSAQHWEEDINSNYPIFAVIGLTGVGKSSFISLLGGVNASDAPPDISAGLEPCTSDVGLYEATVDERPVYFMDTPGFDDNKLSDKEVLQQIYEKLQMLSQGDKLIKGMIYLHDMRQTQIGGLARVSFQRSCSG</sequence>
<evidence type="ECO:0008006" key="6">
    <source>
        <dbReference type="Google" id="ProtNLM"/>
    </source>
</evidence>
<dbReference type="GO" id="GO:0003824">
    <property type="term" value="F:catalytic activity"/>
    <property type="evidence" value="ECO:0007669"/>
    <property type="project" value="InterPro"/>
</dbReference>
<dbReference type="OrthoDB" id="4121222at2759"/>
<dbReference type="RefSeq" id="XP_016224498.1">
    <property type="nucleotide sequence ID" value="XM_016368710.1"/>
</dbReference>
<feature type="domain" description="Nucleoside phosphorylase" evidence="2">
    <location>
        <begin position="15"/>
        <end position="317"/>
    </location>
</feature>